<feature type="non-terminal residue" evidence="1">
    <location>
        <position position="56"/>
    </location>
</feature>
<feature type="non-terminal residue" evidence="1">
    <location>
        <position position="1"/>
    </location>
</feature>
<sequence length="56" mass="6030">STFDALQVPHPSICVLEEFIVFVVGSAPSGNHVTSKFPETFIDPPLAVDPFSVVED</sequence>
<gene>
    <name evidence="1" type="ORF">KI387_039766</name>
</gene>
<name>A0AA38CGE4_TAXCH</name>
<dbReference type="AlphaFoldDB" id="A0AA38CGE4"/>
<comment type="caution">
    <text evidence="1">The sequence shown here is derived from an EMBL/GenBank/DDBJ whole genome shotgun (WGS) entry which is preliminary data.</text>
</comment>
<evidence type="ECO:0000313" key="2">
    <source>
        <dbReference type="Proteomes" id="UP000824469"/>
    </source>
</evidence>
<accession>A0AA38CGE4</accession>
<reference evidence="1 2" key="1">
    <citation type="journal article" date="2021" name="Nat. Plants">
        <title>The Taxus genome provides insights into paclitaxel biosynthesis.</title>
        <authorList>
            <person name="Xiong X."/>
            <person name="Gou J."/>
            <person name="Liao Q."/>
            <person name="Li Y."/>
            <person name="Zhou Q."/>
            <person name="Bi G."/>
            <person name="Li C."/>
            <person name="Du R."/>
            <person name="Wang X."/>
            <person name="Sun T."/>
            <person name="Guo L."/>
            <person name="Liang H."/>
            <person name="Lu P."/>
            <person name="Wu Y."/>
            <person name="Zhang Z."/>
            <person name="Ro D.K."/>
            <person name="Shang Y."/>
            <person name="Huang S."/>
            <person name="Yan J."/>
        </authorList>
    </citation>
    <scope>NUCLEOTIDE SEQUENCE [LARGE SCALE GENOMIC DNA]</scope>
    <source>
        <strain evidence="1">Ta-2019</strain>
    </source>
</reference>
<evidence type="ECO:0000313" key="1">
    <source>
        <dbReference type="EMBL" id="KAH9296178.1"/>
    </source>
</evidence>
<dbReference type="Proteomes" id="UP000824469">
    <property type="component" value="Unassembled WGS sequence"/>
</dbReference>
<protein>
    <submittedName>
        <fullName evidence="1">Uncharacterized protein</fullName>
    </submittedName>
</protein>
<dbReference type="EMBL" id="JAHRHJ020000011">
    <property type="protein sequence ID" value="KAH9296178.1"/>
    <property type="molecule type" value="Genomic_DNA"/>
</dbReference>
<keyword evidence="2" id="KW-1185">Reference proteome</keyword>
<organism evidence="1 2">
    <name type="scientific">Taxus chinensis</name>
    <name type="common">Chinese yew</name>
    <name type="synonym">Taxus wallichiana var. chinensis</name>
    <dbReference type="NCBI Taxonomy" id="29808"/>
    <lineage>
        <taxon>Eukaryota</taxon>
        <taxon>Viridiplantae</taxon>
        <taxon>Streptophyta</taxon>
        <taxon>Embryophyta</taxon>
        <taxon>Tracheophyta</taxon>
        <taxon>Spermatophyta</taxon>
        <taxon>Pinopsida</taxon>
        <taxon>Pinidae</taxon>
        <taxon>Conifers II</taxon>
        <taxon>Cupressales</taxon>
        <taxon>Taxaceae</taxon>
        <taxon>Taxus</taxon>
    </lineage>
</organism>
<proteinExistence type="predicted"/>